<dbReference type="GeneID" id="14888213"/>
<dbReference type="KEGG" id="eiv:EIN_486010"/>
<gene>
    <name evidence="2" type="ORF">EIN_486010</name>
</gene>
<dbReference type="RefSeq" id="XP_004255970.1">
    <property type="nucleotide sequence ID" value="XM_004255922.1"/>
</dbReference>
<dbReference type="VEuPathDB" id="AmoebaDB:EIN_486010"/>
<evidence type="ECO:0000313" key="2">
    <source>
        <dbReference type="EMBL" id="ELP89199.1"/>
    </source>
</evidence>
<keyword evidence="1" id="KW-0175">Coiled coil</keyword>
<name>A0A0A1U4S4_ENTIV</name>
<proteinExistence type="predicted"/>
<sequence>MTNSEEPLISDFKEIEPNRDNTNIDNIIVIDDENDDASENHSDFNFSSQQIFVLEDQSHHTTRDLNKQTNSNEQLKQVKNQLTNTVAKNSKENTLDKIFNKPENFENEIFKSVGCEKETFKNSEILTPFKTQPKFDEMKKTNFNPQIAPPPLISKIPQIVKTPVFGTIQKSQTTLLLQEKVKEHQKEKSLIDDLMSEMNNLPKVKLIHRNEEEQFDAIPDLMDTPLKAENNFVFTWAQSELNEGKGVALNVLRDKYFAQNGAFQSEQDKHDLFEKEMTKNGFKTITTKLEFSYAVRPEQVFDVFRAVKSHSEYSDGDFVYIDFLDLFLKDFETTEVVVPQAWGEKGQLLKLTRSGCYYRLLGGVRGDGAVIQPVVASKSIQELNALRELNCFVKEKDHLDEEDLVEWIYTNFTSSLVCFYGTPKLYVVPDYFSASVKKVIEKIDEKLRRYFEVLYIPDEAVLGAPVGAISKNVVNEIVKQSVLRK</sequence>
<protein>
    <submittedName>
        <fullName evidence="2">Uncharacterized protein</fullName>
    </submittedName>
</protein>
<dbReference type="Proteomes" id="UP000014680">
    <property type="component" value="Unassembled WGS sequence"/>
</dbReference>
<organism evidence="2 3">
    <name type="scientific">Entamoeba invadens IP1</name>
    <dbReference type="NCBI Taxonomy" id="370355"/>
    <lineage>
        <taxon>Eukaryota</taxon>
        <taxon>Amoebozoa</taxon>
        <taxon>Evosea</taxon>
        <taxon>Archamoebae</taxon>
        <taxon>Mastigamoebida</taxon>
        <taxon>Entamoebidae</taxon>
        <taxon>Entamoeba</taxon>
    </lineage>
</organism>
<feature type="coiled-coil region" evidence="1">
    <location>
        <begin position="65"/>
        <end position="92"/>
    </location>
</feature>
<evidence type="ECO:0000313" key="3">
    <source>
        <dbReference type="Proteomes" id="UP000014680"/>
    </source>
</evidence>
<evidence type="ECO:0000256" key="1">
    <source>
        <dbReference type="SAM" id="Coils"/>
    </source>
</evidence>
<dbReference type="EMBL" id="KB206670">
    <property type="protein sequence ID" value="ELP89199.1"/>
    <property type="molecule type" value="Genomic_DNA"/>
</dbReference>
<keyword evidence="3" id="KW-1185">Reference proteome</keyword>
<accession>A0A0A1U4S4</accession>
<reference evidence="2 3" key="1">
    <citation type="submission" date="2012-10" db="EMBL/GenBank/DDBJ databases">
        <authorList>
            <person name="Zafar N."/>
            <person name="Inman J."/>
            <person name="Hall N."/>
            <person name="Lorenzi H."/>
            <person name="Caler E."/>
        </authorList>
    </citation>
    <scope>NUCLEOTIDE SEQUENCE [LARGE SCALE GENOMIC DNA]</scope>
    <source>
        <strain evidence="2 3">IP1</strain>
    </source>
</reference>
<dbReference type="AlphaFoldDB" id="A0A0A1U4S4"/>